<comment type="caution">
    <text evidence="1">The sequence shown here is derived from an EMBL/GenBank/DDBJ whole genome shotgun (WGS) entry which is preliminary data.</text>
</comment>
<proteinExistence type="predicted"/>
<sequence>MFLQPKQDNFFTHSYLTEHSEQKKQQTVEKQQNVSSYEQTEIFQASYLSCKMEELVTHLQGIDYIRSILGGKESTEFLETLHRIPRRGTVIRFD</sequence>
<reference evidence="1" key="1">
    <citation type="submission" date="2020-07" db="EMBL/GenBank/DDBJ databases">
        <title>Multicomponent nature underlies the extraordinary mechanical properties of spider dragline silk.</title>
        <authorList>
            <person name="Kono N."/>
            <person name="Nakamura H."/>
            <person name="Mori M."/>
            <person name="Yoshida Y."/>
            <person name="Ohtoshi R."/>
            <person name="Malay A.D."/>
            <person name="Moran D.A.P."/>
            <person name="Tomita M."/>
            <person name="Numata K."/>
            <person name="Arakawa K."/>
        </authorList>
    </citation>
    <scope>NUCLEOTIDE SEQUENCE</scope>
</reference>
<protein>
    <submittedName>
        <fullName evidence="1">Uncharacterized protein</fullName>
    </submittedName>
</protein>
<keyword evidence="2" id="KW-1185">Reference proteome</keyword>
<accession>A0A8X6KAV3</accession>
<evidence type="ECO:0000313" key="2">
    <source>
        <dbReference type="Proteomes" id="UP000887116"/>
    </source>
</evidence>
<dbReference type="Proteomes" id="UP000887116">
    <property type="component" value="Unassembled WGS sequence"/>
</dbReference>
<name>A0A8X6KAV3_TRICU</name>
<dbReference type="EMBL" id="BMAO01010586">
    <property type="protein sequence ID" value="GFQ68166.1"/>
    <property type="molecule type" value="Genomic_DNA"/>
</dbReference>
<gene>
    <name evidence="1" type="ORF">TNCT_468311</name>
</gene>
<evidence type="ECO:0000313" key="1">
    <source>
        <dbReference type="EMBL" id="GFQ68166.1"/>
    </source>
</evidence>
<dbReference type="AlphaFoldDB" id="A0A8X6KAV3"/>
<organism evidence="1 2">
    <name type="scientific">Trichonephila clavata</name>
    <name type="common">Joro spider</name>
    <name type="synonym">Nephila clavata</name>
    <dbReference type="NCBI Taxonomy" id="2740835"/>
    <lineage>
        <taxon>Eukaryota</taxon>
        <taxon>Metazoa</taxon>
        <taxon>Ecdysozoa</taxon>
        <taxon>Arthropoda</taxon>
        <taxon>Chelicerata</taxon>
        <taxon>Arachnida</taxon>
        <taxon>Araneae</taxon>
        <taxon>Araneomorphae</taxon>
        <taxon>Entelegynae</taxon>
        <taxon>Araneoidea</taxon>
        <taxon>Nephilidae</taxon>
        <taxon>Trichonephila</taxon>
    </lineage>
</organism>